<dbReference type="Pfam" id="PF00096">
    <property type="entry name" value="zf-C2H2"/>
    <property type="match status" value="1"/>
</dbReference>
<dbReference type="Gene3D" id="3.30.160.60">
    <property type="entry name" value="Classic Zinc Finger"/>
    <property type="match status" value="2"/>
</dbReference>
<dbReference type="EMBL" id="JAQQWN010000004">
    <property type="protein sequence ID" value="KAK8090081.1"/>
    <property type="molecule type" value="Genomic_DNA"/>
</dbReference>
<protein>
    <recommendedName>
        <fullName evidence="5">C2H2-type domain-containing protein</fullName>
    </recommendedName>
</protein>
<feature type="region of interest" description="Disordered" evidence="4">
    <location>
        <begin position="280"/>
        <end position="323"/>
    </location>
</feature>
<dbReference type="SUPFAM" id="SSF50129">
    <property type="entry name" value="GroES-like"/>
    <property type="match status" value="1"/>
</dbReference>
<feature type="region of interest" description="Disordered" evidence="4">
    <location>
        <begin position="1"/>
        <end position="49"/>
    </location>
</feature>
<evidence type="ECO:0000256" key="2">
    <source>
        <dbReference type="ARBA" id="ARBA00023002"/>
    </source>
</evidence>
<sequence length="1044" mass="112367">MDQQAAQAAHAARGRSPSAGHQQQPHIRNSHSPSPHPYPSSDATIGLGLGLDNSTATNIQQQPQFAPADFNNYNTTAAGNQFLDPTQGLADTSSFDTTFPTQSQAGFNQNLLTPDFNGGGDFSLFPPTTQGDQFNSPLFGGSAPSGTPDINNMTSPQIHHSPTPPHHLKPDPHQPGSAHQSPAFNQHHFASPSPGQHSRNASLGPEAALLGNQVDWSAAQFQGHRRSPSEYSDVSSAQHSPALIAQDSFDNAHSEHGHSPMQRAQDGFYDGVSAGLGNFTISDPHHMAQGRSPSHSPAMSPRIPPQQMPDMGQHNHNYALGGQSQGYVSAPTISYPEAFPSLPADVGMSGQMQPPAINIDFAPNARQGGEMPKQTMDQTSLTPLTEVEPGVVNERLLTHITVAVLAYLGQERQGACPTTWGLTWSRAAAQDPSPHGLFHLRYHPVTAQAVRVLPLEGGSRYPEYQATQESGNSKRVQKHPATFQCTLCPKRFTRAYNLRSHLRTHTDERPPSFREKKFVCKGDLKAGGQWGCGRRFARADALGRHFRSEAGRICIKPLLDEEMLERQRVWQEQRMHNMAQNMAAQQAMMDPNAYPPPMDPSGFALPASLLAQYPALAQMNWQTQDIGGVEDELSGRSSFDASDYDEGEDNGYVSGPGTGFGEGGMQQNFGEIGQYEPLHTLPTYLVQSNLMATPTTIKALVVADKGKAEVRDVAMPRLRDEYVLVKVKAVGLNPTDWKHIDFGLAPPGAHVGCDYAGVVEEVGPGVTKGFERGDRIAGVVHGCDATQLENGAFAEYIVAKGDLQIKIPNNLSDEEAATLGVSICTVVSPPPPASFLVKQRILIYGGSTATGLLGIQFARLSGLSVLATSSPHNFDLLRSLGARWTFDHNAGPASCAADIRRATSGSLPLAWDCTGLGAETCAAALSTDAERDRPTYGTIVPVERAVLDRVNAAVRGPRETLTYSVFGERFVKGGKETPADPEEYAFAKDFWELARGFLESGDVKPVVPDVNRGGKGGLEGVLVGLDELRAGKARKELGDFDRCI</sequence>
<feature type="compositionally biased region" description="Polar residues" evidence="4">
    <location>
        <begin position="126"/>
        <end position="136"/>
    </location>
</feature>
<keyword evidence="3" id="KW-0862">Zinc</keyword>
<keyword evidence="3" id="KW-0479">Metal-binding</keyword>
<dbReference type="SMART" id="SM00829">
    <property type="entry name" value="PKS_ER"/>
    <property type="match status" value="1"/>
</dbReference>
<keyword evidence="7" id="KW-1185">Reference proteome</keyword>
<dbReference type="GeneID" id="92042417"/>
<evidence type="ECO:0000313" key="6">
    <source>
        <dbReference type="EMBL" id="KAK8090081.1"/>
    </source>
</evidence>
<dbReference type="InterPro" id="IPR013154">
    <property type="entry name" value="ADH-like_N"/>
</dbReference>
<dbReference type="InterPro" id="IPR013087">
    <property type="entry name" value="Znf_C2H2_type"/>
</dbReference>
<accession>A0ABR1X3T7</accession>
<dbReference type="Gene3D" id="3.90.180.10">
    <property type="entry name" value="Medium-chain alcohol dehydrogenases, catalytic domain"/>
    <property type="match status" value="1"/>
</dbReference>
<organism evidence="6 7">
    <name type="scientific">Apiospora hydei</name>
    <dbReference type="NCBI Taxonomy" id="1337664"/>
    <lineage>
        <taxon>Eukaryota</taxon>
        <taxon>Fungi</taxon>
        <taxon>Dikarya</taxon>
        <taxon>Ascomycota</taxon>
        <taxon>Pezizomycotina</taxon>
        <taxon>Sordariomycetes</taxon>
        <taxon>Xylariomycetidae</taxon>
        <taxon>Amphisphaeriales</taxon>
        <taxon>Apiosporaceae</taxon>
        <taxon>Apiospora</taxon>
    </lineage>
</organism>
<comment type="similarity">
    <text evidence="1">Belongs to the zinc-containing alcohol dehydrogenase family.</text>
</comment>
<feature type="region of interest" description="Disordered" evidence="4">
    <location>
        <begin position="641"/>
        <end position="660"/>
    </location>
</feature>
<dbReference type="SUPFAM" id="SSF51735">
    <property type="entry name" value="NAD(P)-binding Rossmann-fold domains"/>
    <property type="match status" value="1"/>
</dbReference>
<feature type="compositionally biased region" description="Low complexity" evidence="4">
    <location>
        <begin position="1"/>
        <end position="11"/>
    </location>
</feature>
<dbReference type="PANTHER" id="PTHR45348:SF2">
    <property type="entry name" value="ZINC-TYPE ALCOHOL DEHYDROGENASE-LIKE PROTEIN C2E1P3.01"/>
    <property type="match status" value="1"/>
</dbReference>
<dbReference type="InterPro" id="IPR047122">
    <property type="entry name" value="Trans-enoyl_RdTase-like"/>
</dbReference>
<dbReference type="SMART" id="SM00355">
    <property type="entry name" value="ZnF_C2H2"/>
    <property type="match status" value="1"/>
</dbReference>
<dbReference type="SUPFAM" id="SSF57667">
    <property type="entry name" value="beta-beta-alpha zinc fingers"/>
    <property type="match status" value="1"/>
</dbReference>
<evidence type="ECO:0000256" key="3">
    <source>
        <dbReference type="PROSITE-ProRule" id="PRU00042"/>
    </source>
</evidence>
<reference evidence="6 7" key="1">
    <citation type="submission" date="2023-01" db="EMBL/GenBank/DDBJ databases">
        <title>Analysis of 21 Apiospora genomes using comparative genomics revels a genus with tremendous synthesis potential of carbohydrate active enzymes and secondary metabolites.</title>
        <authorList>
            <person name="Sorensen T."/>
        </authorList>
    </citation>
    <scope>NUCLEOTIDE SEQUENCE [LARGE SCALE GENOMIC DNA]</scope>
    <source>
        <strain evidence="6 7">CBS 114990</strain>
    </source>
</reference>
<feature type="compositionally biased region" description="Polar residues" evidence="4">
    <location>
        <begin position="89"/>
        <end position="112"/>
    </location>
</feature>
<proteinExistence type="inferred from homology"/>
<dbReference type="Pfam" id="PF08240">
    <property type="entry name" value="ADH_N"/>
    <property type="match status" value="1"/>
</dbReference>
<dbReference type="RefSeq" id="XP_066672975.1">
    <property type="nucleotide sequence ID" value="XM_066809357.1"/>
</dbReference>
<dbReference type="InterPro" id="IPR036236">
    <property type="entry name" value="Znf_C2H2_sf"/>
</dbReference>
<dbReference type="Proteomes" id="UP001433268">
    <property type="component" value="Unassembled WGS sequence"/>
</dbReference>
<evidence type="ECO:0000256" key="1">
    <source>
        <dbReference type="ARBA" id="ARBA00008072"/>
    </source>
</evidence>
<dbReference type="CDD" id="cd08249">
    <property type="entry name" value="enoyl_reductase_like"/>
    <property type="match status" value="1"/>
</dbReference>
<comment type="caution">
    <text evidence="6">The sequence shown here is derived from an EMBL/GenBank/DDBJ whole genome shotgun (WGS) entry which is preliminary data.</text>
</comment>
<keyword evidence="2" id="KW-0560">Oxidoreductase</keyword>
<dbReference type="InterPro" id="IPR020843">
    <property type="entry name" value="ER"/>
</dbReference>
<evidence type="ECO:0000256" key="4">
    <source>
        <dbReference type="SAM" id="MobiDB-lite"/>
    </source>
</evidence>
<name>A0ABR1X3T7_9PEZI</name>
<gene>
    <name evidence="6" type="ORF">PG997_005042</name>
</gene>
<dbReference type="PROSITE" id="PS00028">
    <property type="entry name" value="ZINC_FINGER_C2H2_1"/>
    <property type="match status" value="1"/>
</dbReference>
<keyword evidence="3" id="KW-0863">Zinc-finger</keyword>
<evidence type="ECO:0000259" key="5">
    <source>
        <dbReference type="PROSITE" id="PS50157"/>
    </source>
</evidence>
<evidence type="ECO:0000313" key="7">
    <source>
        <dbReference type="Proteomes" id="UP001433268"/>
    </source>
</evidence>
<dbReference type="PANTHER" id="PTHR45348">
    <property type="entry name" value="HYPOTHETICAL OXIDOREDUCTASE (EUROFUNG)"/>
    <property type="match status" value="1"/>
</dbReference>
<feature type="compositionally biased region" description="Polar residues" evidence="4">
    <location>
        <begin position="144"/>
        <end position="160"/>
    </location>
</feature>
<feature type="domain" description="C2H2-type" evidence="5">
    <location>
        <begin position="483"/>
        <end position="510"/>
    </location>
</feature>
<dbReference type="InterPro" id="IPR036291">
    <property type="entry name" value="NAD(P)-bd_dom_sf"/>
</dbReference>
<dbReference type="PROSITE" id="PS50157">
    <property type="entry name" value="ZINC_FINGER_C2H2_2"/>
    <property type="match status" value="1"/>
</dbReference>
<feature type="region of interest" description="Disordered" evidence="4">
    <location>
        <begin position="67"/>
        <end position="203"/>
    </location>
</feature>
<dbReference type="InterPro" id="IPR011032">
    <property type="entry name" value="GroES-like_sf"/>
</dbReference>
<dbReference type="Gene3D" id="3.40.50.720">
    <property type="entry name" value="NAD(P)-binding Rossmann-like Domain"/>
    <property type="match status" value="1"/>
</dbReference>